<comment type="caution">
    <text evidence="3">The sequence shown here is derived from an EMBL/GenBank/DDBJ whole genome shotgun (WGS) entry which is preliminary data.</text>
</comment>
<keyword evidence="4" id="KW-1185">Reference proteome</keyword>
<evidence type="ECO:0000256" key="1">
    <source>
        <dbReference type="SAM" id="Coils"/>
    </source>
</evidence>
<evidence type="ECO:0008006" key="5">
    <source>
        <dbReference type="Google" id="ProtNLM"/>
    </source>
</evidence>
<organism evidence="3 4">
    <name type="scientific">Iris pallida</name>
    <name type="common">Sweet iris</name>
    <dbReference type="NCBI Taxonomy" id="29817"/>
    <lineage>
        <taxon>Eukaryota</taxon>
        <taxon>Viridiplantae</taxon>
        <taxon>Streptophyta</taxon>
        <taxon>Embryophyta</taxon>
        <taxon>Tracheophyta</taxon>
        <taxon>Spermatophyta</taxon>
        <taxon>Magnoliopsida</taxon>
        <taxon>Liliopsida</taxon>
        <taxon>Asparagales</taxon>
        <taxon>Iridaceae</taxon>
        <taxon>Iridoideae</taxon>
        <taxon>Irideae</taxon>
        <taxon>Iris</taxon>
    </lineage>
</organism>
<sequence length="142" mass="15802">MSSQSWNSIPEARRKALAMRQRQSTYDSDEDVDLDTIEEAIAKPHRGSSSDLHRKASKASSGSPGHGGGAKDKSPSNSFQEEDVDDDVDRKLQRLETRMEKLLTLNENLSERNQKLEDLLVKVAEKVGISHSLGKRSSPSRQ</sequence>
<evidence type="ECO:0000313" key="3">
    <source>
        <dbReference type="EMBL" id="KAJ6791609.1"/>
    </source>
</evidence>
<dbReference type="AlphaFoldDB" id="A0AAX6DIR4"/>
<proteinExistence type="predicted"/>
<accession>A0AAX6DIR4</accession>
<dbReference type="Proteomes" id="UP001140949">
    <property type="component" value="Unassembled WGS sequence"/>
</dbReference>
<evidence type="ECO:0000313" key="4">
    <source>
        <dbReference type="Proteomes" id="UP001140949"/>
    </source>
</evidence>
<feature type="compositionally biased region" description="Acidic residues" evidence="2">
    <location>
        <begin position="27"/>
        <end position="38"/>
    </location>
</feature>
<evidence type="ECO:0000256" key="2">
    <source>
        <dbReference type="SAM" id="MobiDB-lite"/>
    </source>
</evidence>
<keyword evidence="1" id="KW-0175">Coiled coil</keyword>
<protein>
    <recommendedName>
        <fullName evidence="5">PRKC apoptosis WT1 regulator protein</fullName>
    </recommendedName>
</protein>
<reference evidence="3" key="1">
    <citation type="journal article" date="2023" name="GigaByte">
        <title>Genome assembly of the bearded iris, Iris pallida Lam.</title>
        <authorList>
            <person name="Bruccoleri R.E."/>
            <person name="Oakeley E.J."/>
            <person name="Faust A.M.E."/>
            <person name="Altorfer M."/>
            <person name="Dessus-Babus S."/>
            <person name="Burckhardt D."/>
            <person name="Oertli M."/>
            <person name="Naumann U."/>
            <person name="Petersen F."/>
            <person name="Wong J."/>
        </authorList>
    </citation>
    <scope>NUCLEOTIDE SEQUENCE</scope>
    <source>
        <strain evidence="3">GSM-AAB239-AS_SAM_17_03QT</strain>
    </source>
</reference>
<feature type="coiled-coil region" evidence="1">
    <location>
        <begin position="92"/>
        <end position="126"/>
    </location>
</feature>
<feature type="region of interest" description="Disordered" evidence="2">
    <location>
        <begin position="1"/>
        <end position="92"/>
    </location>
</feature>
<reference evidence="3" key="2">
    <citation type="submission" date="2023-04" db="EMBL/GenBank/DDBJ databases">
        <authorList>
            <person name="Bruccoleri R.E."/>
            <person name="Oakeley E.J."/>
            <person name="Faust A.-M."/>
            <person name="Dessus-Babus S."/>
            <person name="Altorfer M."/>
            <person name="Burckhardt D."/>
            <person name="Oertli M."/>
            <person name="Naumann U."/>
            <person name="Petersen F."/>
            <person name="Wong J."/>
        </authorList>
    </citation>
    <scope>NUCLEOTIDE SEQUENCE</scope>
    <source>
        <strain evidence="3">GSM-AAB239-AS_SAM_17_03QT</strain>
        <tissue evidence="3">Leaf</tissue>
    </source>
</reference>
<dbReference type="EMBL" id="JANAVB010044219">
    <property type="protein sequence ID" value="KAJ6791609.1"/>
    <property type="molecule type" value="Genomic_DNA"/>
</dbReference>
<name>A0AAX6DIR4_IRIPA</name>
<gene>
    <name evidence="3" type="ORF">M6B38_243215</name>
</gene>